<dbReference type="Proteomes" id="UP000642571">
    <property type="component" value="Unassembled WGS sequence"/>
</dbReference>
<keyword evidence="1" id="KW-1133">Transmembrane helix</keyword>
<dbReference type="EMBL" id="BMIN01000008">
    <property type="protein sequence ID" value="GGD13033.1"/>
    <property type="molecule type" value="Genomic_DNA"/>
</dbReference>
<comment type="caution">
    <text evidence="2">The sequence shown here is derived from an EMBL/GenBank/DDBJ whole genome shotgun (WGS) entry which is preliminary data.</text>
</comment>
<keyword evidence="1" id="KW-0812">Transmembrane</keyword>
<feature type="transmembrane region" description="Helical" evidence="1">
    <location>
        <begin position="34"/>
        <end position="52"/>
    </location>
</feature>
<evidence type="ECO:0000313" key="2">
    <source>
        <dbReference type="EMBL" id="GGD13033.1"/>
    </source>
</evidence>
<accession>A0ABQ1Q4H0</accession>
<gene>
    <name evidence="2" type="ORF">GCM10011389_20790</name>
</gene>
<protein>
    <submittedName>
        <fullName evidence="2">Uncharacterized protein</fullName>
    </submittedName>
</protein>
<proteinExistence type="predicted"/>
<keyword evidence="3" id="KW-1185">Reference proteome</keyword>
<dbReference type="RefSeq" id="WP_188653472.1">
    <property type="nucleotide sequence ID" value="NZ_BMIN01000008.1"/>
</dbReference>
<organism evidence="2 3">
    <name type="scientific">Pontibacillus salipaludis</name>
    <dbReference type="NCBI Taxonomy" id="1697394"/>
    <lineage>
        <taxon>Bacteria</taxon>
        <taxon>Bacillati</taxon>
        <taxon>Bacillota</taxon>
        <taxon>Bacilli</taxon>
        <taxon>Bacillales</taxon>
        <taxon>Bacillaceae</taxon>
        <taxon>Pontibacillus</taxon>
    </lineage>
</organism>
<name>A0ABQ1Q4H0_9BACI</name>
<reference evidence="3" key="1">
    <citation type="journal article" date="2019" name="Int. J. Syst. Evol. Microbiol.">
        <title>The Global Catalogue of Microorganisms (GCM) 10K type strain sequencing project: providing services to taxonomists for standard genome sequencing and annotation.</title>
        <authorList>
            <consortium name="The Broad Institute Genomics Platform"/>
            <consortium name="The Broad Institute Genome Sequencing Center for Infectious Disease"/>
            <person name="Wu L."/>
            <person name="Ma J."/>
        </authorList>
    </citation>
    <scope>NUCLEOTIDE SEQUENCE [LARGE SCALE GENOMIC DNA]</scope>
    <source>
        <strain evidence="3">CGMCC 1.15353</strain>
    </source>
</reference>
<evidence type="ECO:0000256" key="1">
    <source>
        <dbReference type="SAM" id="Phobius"/>
    </source>
</evidence>
<keyword evidence="1" id="KW-0472">Membrane</keyword>
<evidence type="ECO:0000313" key="3">
    <source>
        <dbReference type="Proteomes" id="UP000642571"/>
    </source>
</evidence>
<sequence>MSKALFIRAFIVFFLFSLPPVGFSIYQGNIVDALIIGMILIGILIILAFGFIRTPSSR</sequence>